<evidence type="ECO:0000313" key="5">
    <source>
        <dbReference type="Proteomes" id="UP000657372"/>
    </source>
</evidence>
<dbReference type="Proteomes" id="UP000657372">
    <property type="component" value="Unassembled WGS sequence"/>
</dbReference>
<feature type="domain" description="EAL" evidence="2">
    <location>
        <begin position="467"/>
        <end position="721"/>
    </location>
</feature>
<dbReference type="InterPro" id="IPR029016">
    <property type="entry name" value="GAF-like_dom_sf"/>
</dbReference>
<evidence type="ECO:0000259" key="3">
    <source>
        <dbReference type="PROSITE" id="PS50887"/>
    </source>
</evidence>
<feature type="domain" description="GGDEF" evidence="3">
    <location>
        <begin position="325"/>
        <end position="458"/>
    </location>
</feature>
<dbReference type="PROSITE" id="PS50112">
    <property type="entry name" value="PAS"/>
    <property type="match status" value="1"/>
</dbReference>
<dbReference type="PANTHER" id="PTHR44757:SF2">
    <property type="entry name" value="BIOFILM ARCHITECTURE MAINTENANCE PROTEIN MBAA"/>
    <property type="match status" value="1"/>
</dbReference>
<sequence>MKCPPIPPDEIQRLQALAAYGLSTDRPLPSLDPVVQIAARMFGMPVAAVNMIGNDHVFFAASTGVGEVDMCRDVSFCAHAILENDVMVIPDSHLDDRFSDNPLVTGAANLRFYAGVPLLSPDGYALGALCVIDGQPREFTDEDCERLRELAKMTVDRLELRRIELSLEKARPSFEEFARNSPTAVVWFDEHRKIVNWNQAAAALHGYALEEGNGMLADVLMPECARPLFQELVHEAVLKGTFDGLPIPETIYGLRKDGTEFQLGLSLFCWQERGQLVFNAHLQDISAKKREEAELYRLANTDPLTALANRACLYREVERLLALGTPTSVLMIDLDGFKDLNDTLGHAVGDAILCEVARRLESVIGKTGLAARIGCDEFAVLLPDTSDPTWVQCMAQTIIDQIGTPLRIDDHTIRVTASCGFATAPEHAEEALELISNADLALFRAKRLGGAQTFMYVNLLRMEAVARHLYGLELQRALHQGEFVLFYQPQIRLSDNSLAGAEALLRWRHPERGLLSPAAFLPALQSGPLAATVGTWVLDEACAQAAEWMRYGVSHFRMGVNLFGAQFRMDDLASRVISALDRHGLPPEALELEITEDIVLDHDDLVLKSLQLLRDKGVGVAFDDFGTGYASLSLLKRYPLSRIKIDRSFVQGMIASPQDKTVIAAVLDMADAFKLETIAEGIETEEQRSALFAIGCAEGQGYLFSRPLPATEFAEIYDIASPLQQRA</sequence>
<protein>
    <submittedName>
        <fullName evidence="4">EAL domain-containing protein</fullName>
    </submittedName>
</protein>
<feature type="domain" description="PAS" evidence="1">
    <location>
        <begin position="170"/>
        <end position="240"/>
    </location>
</feature>
<dbReference type="SUPFAM" id="SSF55785">
    <property type="entry name" value="PYP-like sensor domain (PAS domain)"/>
    <property type="match status" value="1"/>
</dbReference>
<dbReference type="InterPro" id="IPR035919">
    <property type="entry name" value="EAL_sf"/>
</dbReference>
<keyword evidence="5" id="KW-1185">Reference proteome</keyword>
<comment type="caution">
    <text evidence="4">The sequence shown here is derived from an EMBL/GenBank/DDBJ whole genome shotgun (WGS) entry which is preliminary data.</text>
</comment>
<dbReference type="Gene3D" id="3.30.70.270">
    <property type="match status" value="1"/>
</dbReference>
<proteinExistence type="predicted"/>
<dbReference type="Pfam" id="PF13188">
    <property type="entry name" value="PAS_8"/>
    <property type="match status" value="1"/>
</dbReference>
<evidence type="ECO:0000313" key="4">
    <source>
        <dbReference type="EMBL" id="MBF8177630.1"/>
    </source>
</evidence>
<dbReference type="InterPro" id="IPR001633">
    <property type="entry name" value="EAL_dom"/>
</dbReference>
<dbReference type="CDD" id="cd01948">
    <property type="entry name" value="EAL"/>
    <property type="match status" value="1"/>
</dbReference>
<dbReference type="PROSITE" id="PS50883">
    <property type="entry name" value="EAL"/>
    <property type="match status" value="1"/>
</dbReference>
<dbReference type="CDD" id="cd00130">
    <property type="entry name" value="PAS"/>
    <property type="match status" value="1"/>
</dbReference>
<dbReference type="InterPro" id="IPR035965">
    <property type="entry name" value="PAS-like_dom_sf"/>
</dbReference>
<dbReference type="Gene3D" id="3.30.450.20">
    <property type="entry name" value="PAS domain"/>
    <property type="match status" value="1"/>
</dbReference>
<organism evidence="4 5">
    <name type="scientific">Herminiimonas contaminans</name>
    <dbReference type="NCBI Taxonomy" id="1111140"/>
    <lineage>
        <taxon>Bacteria</taxon>
        <taxon>Pseudomonadati</taxon>
        <taxon>Pseudomonadota</taxon>
        <taxon>Betaproteobacteria</taxon>
        <taxon>Burkholderiales</taxon>
        <taxon>Oxalobacteraceae</taxon>
        <taxon>Herminiimonas</taxon>
    </lineage>
</organism>
<evidence type="ECO:0000259" key="1">
    <source>
        <dbReference type="PROSITE" id="PS50112"/>
    </source>
</evidence>
<dbReference type="InterPro" id="IPR052155">
    <property type="entry name" value="Biofilm_reg_signaling"/>
</dbReference>
<gene>
    <name evidence="4" type="ORF">IXC47_08060</name>
</gene>
<dbReference type="SUPFAM" id="SSF55781">
    <property type="entry name" value="GAF domain-like"/>
    <property type="match status" value="1"/>
</dbReference>
<dbReference type="NCBIfam" id="TIGR00229">
    <property type="entry name" value="sensory_box"/>
    <property type="match status" value="1"/>
</dbReference>
<dbReference type="Pfam" id="PF00563">
    <property type="entry name" value="EAL"/>
    <property type="match status" value="1"/>
</dbReference>
<dbReference type="Gene3D" id="3.30.450.40">
    <property type="match status" value="1"/>
</dbReference>
<dbReference type="InterPro" id="IPR000160">
    <property type="entry name" value="GGDEF_dom"/>
</dbReference>
<dbReference type="Pfam" id="PF01590">
    <property type="entry name" value="GAF"/>
    <property type="match status" value="1"/>
</dbReference>
<dbReference type="PANTHER" id="PTHR44757">
    <property type="entry name" value="DIGUANYLATE CYCLASE DGCP"/>
    <property type="match status" value="1"/>
</dbReference>
<dbReference type="InterPro" id="IPR003018">
    <property type="entry name" value="GAF"/>
</dbReference>
<dbReference type="SUPFAM" id="SSF141868">
    <property type="entry name" value="EAL domain-like"/>
    <property type="match status" value="1"/>
</dbReference>
<accession>A0ABS0ES12</accession>
<dbReference type="Pfam" id="PF00990">
    <property type="entry name" value="GGDEF"/>
    <property type="match status" value="1"/>
</dbReference>
<dbReference type="InterPro" id="IPR043128">
    <property type="entry name" value="Rev_trsase/Diguanyl_cyclase"/>
</dbReference>
<reference evidence="4 5" key="1">
    <citation type="submission" date="2020-11" db="EMBL/GenBank/DDBJ databases">
        <title>WGS of Herminiimonas contaminans strain Marseille-Q4544 isolated from planarians Schmidtea mediterranea.</title>
        <authorList>
            <person name="Kangale L."/>
        </authorList>
    </citation>
    <scope>NUCLEOTIDE SEQUENCE [LARGE SCALE GENOMIC DNA]</scope>
    <source>
        <strain evidence="4 5">Marseille-Q4544</strain>
    </source>
</reference>
<dbReference type="SMART" id="SM00267">
    <property type="entry name" value="GGDEF"/>
    <property type="match status" value="1"/>
</dbReference>
<dbReference type="PROSITE" id="PS50887">
    <property type="entry name" value="GGDEF"/>
    <property type="match status" value="1"/>
</dbReference>
<dbReference type="NCBIfam" id="TIGR00254">
    <property type="entry name" value="GGDEF"/>
    <property type="match status" value="1"/>
</dbReference>
<name>A0ABS0ES12_9BURK</name>
<dbReference type="SMART" id="SM00052">
    <property type="entry name" value="EAL"/>
    <property type="match status" value="1"/>
</dbReference>
<dbReference type="SMART" id="SM00065">
    <property type="entry name" value="GAF"/>
    <property type="match status" value="1"/>
</dbReference>
<dbReference type="EMBL" id="JADOEL010000005">
    <property type="protein sequence ID" value="MBF8177630.1"/>
    <property type="molecule type" value="Genomic_DNA"/>
</dbReference>
<dbReference type="CDD" id="cd01949">
    <property type="entry name" value="GGDEF"/>
    <property type="match status" value="1"/>
</dbReference>
<evidence type="ECO:0000259" key="2">
    <source>
        <dbReference type="PROSITE" id="PS50883"/>
    </source>
</evidence>
<dbReference type="SUPFAM" id="SSF55073">
    <property type="entry name" value="Nucleotide cyclase"/>
    <property type="match status" value="1"/>
</dbReference>
<dbReference type="InterPro" id="IPR000014">
    <property type="entry name" value="PAS"/>
</dbReference>
<dbReference type="Gene3D" id="3.20.20.450">
    <property type="entry name" value="EAL domain"/>
    <property type="match status" value="1"/>
</dbReference>
<dbReference type="RefSeq" id="WP_195875227.1">
    <property type="nucleotide sequence ID" value="NZ_JADOEL010000005.1"/>
</dbReference>
<dbReference type="InterPro" id="IPR029787">
    <property type="entry name" value="Nucleotide_cyclase"/>
</dbReference>